<dbReference type="PROSITE" id="PS51755">
    <property type="entry name" value="OMPR_PHOB"/>
    <property type="match status" value="1"/>
</dbReference>
<organism evidence="4 5">
    <name type="scientific">Faecalicoccus acidiformans</name>
    <dbReference type="NCBI Taxonomy" id="915173"/>
    <lineage>
        <taxon>Bacteria</taxon>
        <taxon>Bacillati</taxon>
        <taxon>Bacillota</taxon>
        <taxon>Erysipelotrichia</taxon>
        <taxon>Erysipelotrichales</taxon>
        <taxon>Erysipelotrichaceae</taxon>
        <taxon>Faecalicoccus</taxon>
    </lineage>
</organism>
<dbReference type="EMBL" id="JACHHD010000005">
    <property type="protein sequence ID" value="MBB5184650.1"/>
    <property type="molecule type" value="Genomic_DNA"/>
</dbReference>
<gene>
    <name evidence="4" type="ORF">HNQ43_000691</name>
</gene>
<sequence length="175" mass="20671">MRDFVEIRFMVEKELWEKLDLSNKTEWYAKEKNRIYLKGAITRHHMQVLRQQKIYGHHGLWIDPDRVLEPSIKKIFSGNLVVDLPSRKVMVHTKTISLMPEQYEMLLVFLKHPGQILTRELLQDLIEIRGNKQVDTNAVSASISRLRHGLQDASMIKTIHQNGYQWTKEVKIVKE</sequence>
<dbReference type="GO" id="GO:0000160">
    <property type="term" value="P:phosphorelay signal transduction system"/>
    <property type="evidence" value="ECO:0007669"/>
    <property type="project" value="InterPro"/>
</dbReference>
<reference evidence="4 5" key="1">
    <citation type="submission" date="2020-08" db="EMBL/GenBank/DDBJ databases">
        <title>Genomic Encyclopedia of Type Strains, Phase IV (KMG-IV): sequencing the most valuable type-strain genomes for metagenomic binning, comparative biology and taxonomic classification.</title>
        <authorList>
            <person name="Goeker M."/>
        </authorList>
    </citation>
    <scope>NUCLEOTIDE SEQUENCE [LARGE SCALE GENOMIC DNA]</scope>
    <source>
        <strain evidence="4 5">DSM 26963</strain>
    </source>
</reference>
<feature type="domain" description="OmpR/PhoB-type" evidence="3">
    <location>
        <begin position="71"/>
        <end position="168"/>
    </location>
</feature>
<feature type="DNA-binding region" description="OmpR/PhoB-type" evidence="2">
    <location>
        <begin position="71"/>
        <end position="168"/>
    </location>
</feature>
<dbReference type="AlphaFoldDB" id="A0A7W8CZU4"/>
<dbReference type="SUPFAM" id="SSF46894">
    <property type="entry name" value="C-terminal effector domain of the bipartite response regulators"/>
    <property type="match status" value="1"/>
</dbReference>
<evidence type="ECO:0000313" key="4">
    <source>
        <dbReference type="EMBL" id="MBB5184650.1"/>
    </source>
</evidence>
<dbReference type="InterPro" id="IPR001867">
    <property type="entry name" value="OmpR/PhoB-type_DNA-bd"/>
</dbReference>
<dbReference type="GO" id="GO:0006355">
    <property type="term" value="P:regulation of DNA-templated transcription"/>
    <property type="evidence" value="ECO:0007669"/>
    <property type="project" value="InterPro"/>
</dbReference>
<dbReference type="SMART" id="SM00862">
    <property type="entry name" value="Trans_reg_C"/>
    <property type="match status" value="1"/>
</dbReference>
<keyword evidence="1 2" id="KW-0238">DNA-binding</keyword>
<dbReference type="InterPro" id="IPR036388">
    <property type="entry name" value="WH-like_DNA-bd_sf"/>
</dbReference>
<name>A0A7W8CZU4_9FIRM</name>
<proteinExistence type="predicted"/>
<comment type="caution">
    <text evidence="4">The sequence shown here is derived from an EMBL/GenBank/DDBJ whole genome shotgun (WGS) entry which is preliminary data.</text>
</comment>
<evidence type="ECO:0000256" key="1">
    <source>
        <dbReference type="ARBA" id="ARBA00023125"/>
    </source>
</evidence>
<dbReference type="Proteomes" id="UP000521313">
    <property type="component" value="Unassembled WGS sequence"/>
</dbReference>
<dbReference type="Pfam" id="PF00486">
    <property type="entry name" value="Trans_reg_C"/>
    <property type="match status" value="1"/>
</dbReference>
<dbReference type="RefSeq" id="WP_183374794.1">
    <property type="nucleotide sequence ID" value="NZ_JACHHD010000005.1"/>
</dbReference>
<evidence type="ECO:0000259" key="3">
    <source>
        <dbReference type="PROSITE" id="PS51755"/>
    </source>
</evidence>
<accession>A0A7W8CZU4</accession>
<dbReference type="Gene3D" id="1.10.10.10">
    <property type="entry name" value="Winged helix-like DNA-binding domain superfamily/Winged helix DNA-binding domain"/>
    <property type="match status" value="1"/>
</dbReference>
<protein>
    <submittedName>
        <fullName evidence="4">DNA-binding response OmpR family regulator</fullName>
    </submittedName>
</protein>
<dbReference type="GO" id="GO:0003677">
    <property type="term" value="F:DNA binding"/>
    <property type="evidence" value="ECO:0007669"/>
    <property type="project" value="UniProtKB-UniRule"/>
</dbReference>
<dbReference type="InterPro" id="IPR016032">
    <property type="entry name" value="Sig_transdc_resp-reg_C-effctor"/>
</dbReference>
<dbReference type="CDD" id="cd00383">
    <property type="entry name" value="trans_reg_C"/>
    <property type="match status" value="1"/>
</dbReference>
<evidence type="ECO:0000256" key="2">
    <source>
        <dbReference type="PROSITE-ProRule" id="PRU01091"/>
    </source>
</evidence>
<evidence type="ECO:0000313" key="5">
    <source>
        <dbReference type="Proteomes" id="UP000521313"/>
    </source>
</evidence>